<gene>
    <name evidence="8" type="ORF">NITUZ_140090</name>
</gene>
<feature type="transmembrane region" description="Helical" evidence="6">
    <location>
        <begin position="50"/>
        <end position="67"/>
    </location>
</feature>
<reference evidence="8 9" key="1">
    <citation type="journal article" date="2013" name="PLoS ONE">
        <title>Enrichment and Genome Sequence of the Group I.1a Ammonia-Oxidizing Archaeon ?Ca. Nitrosotenuis uzonensis? Representing a Clade Globally.</title>
        <authorList>
            <person name="Lebedeva E.V."/>
            <person name="Hatzenpichler R."/>
            <person name="Pelletier E."/>
            <person name="Schuster N."/>
            <person name="Hauzmayer S."/>
            <person name="Bulaev A."/>
            <person name="Grigor'eva N.V."/>
            <person name="Galushko A."/>
            <person name="Schmid M."/>
            <person name="Palatinszky M."/>
            <person name="Le Paslier D."/>
            <person name="Daims H."/>
            <person name="Wagner M."/>
        </authorList>
    </citation>
    <scope>NUCLEOTIDE SEQUENCE [LARGE SCALE GENOMIC DNA]</scope>
    <source>
        <strain evidence="8 9">N4</strain>
    </source>
</reference>
<feature type="domain" description="EamA" evidence="7">
    <location>
        <begin position="207"/>
        <end position="339"/>
    </location>
</feature>
<comment type="caution">
    <text evidence="8">The sequence shown here is derived from an EMBL/GenBank/DDBJ whole genome shotgun (WGS) entry which is preliminary data.</text>
</comment>
<comment type="subcellular location">
    <subcellularLocation>
        <location evidence="1">Cell membrane</location>
        <topology evidence="1">Multi-pass membrane protein</topology>
    </subcellularLocation>
</comment>
<dbReference type="PANTHER" id="PTHR42920:SF5">
    <property type="entry name" value="EAMA DOMAIN-CONTAINING PROTEIN"/>
    <property type="match status" value="1"/>
</dbReference>
<dbReference type="SUPFAM" id="SSF103481">
    <property type="entry name" value="Multidrug resistance efflux transporter EmrE"/>
    <property type="match status" value="2"/>
</dbReference>
<evidence type="ECO:0000259" key="7">
    <source>
        <dbReference type="Pfam" id="PF00892"/>
    </source>
</evidence>
<feature type="transmembrane region" description="Helical" evidence="6">
    <location>
        <begin position="205"/>
        <end position="226"/>
    </location>
</feature>
<feature type="domain" description="EamA" evidence="7">
    <location>
        <begin position="52"/>
        <end position="189"/>
    </location>
</feature>
<evidence type="ECO:0000256" key="3">
    <source>
        <dbReference type="ARBA" id="ARBA00022692"/>
    </source>
</evidence>
<feature type="transmembrane region" description="Helical" evidence="6">
    <location>
        <begin position="116"/>
        <end position="140"/>
    </location>
</feature>
<dbReference type="RefSeq" id="WP_052370022.1">
    <property type="nucleotide sequence ID" value="NZ_CBTY010000006.1"/>
</dbReference>
<dbReference type="InterPro" id="IPR037185">
    <property type="entry name" value="EmrE-like"/>
</dbReference>
<evidence type="ECO:0000256" key="1">
    <source>
        <dbReference type="ARBA" id="ARBA00004651"/>
    </source>
</evidence>
<dbReference type="OrthoDB" id="78162at2157"/>
<feature type="transmembrane region" description="Helical" evidence="6">
    <location>
        <begin position="299"/>
        <end position="317"/>
    </location>
</feature>
<dbReference type="InterPro" id="IPR051258">
    <property type="entry name" value="Diverse_Substrate_Transporter"/>
</dbReference>
<keyword evidence="5 6" id="KW-0472">Membrane</keyword>
<dbReference type="Pfam" id="PF00892">
    <property type="entry name" value="EamA"/>
    <property type="match status" value="2"/>
</dbReference>
<dbReference type="InterPro" id="IPR000620">
    <property type="entry name" value="EamA_dom"/>
</dbReference>
<name>V6AR34_9ARCH</name>
<feature type="transmembrane region" description="Helical" evidence="6">
    <location>
        <begin position="146"/>
        <end position="167"/>
    </location>
</feature>
<evidence type="ECO:0000313" key="8">
    <source>
        <dbReference type="EMBL" id="CDI05015.1"/>
    </source>
</evidence>
<dbReference type="AlphaFoldDB" id="V6AR34"/>
<evidence type="ECO:0000256" key="2">
    <source>
        <dbReference type="ARBA" id="ARBA00022475"/>
    </source>
</evidence>
<evidence type="ECO:0000313" key="9">
    <source>
        <dbReference type="Proteomes" id="UP000018159"/>
    </source>
</evidence>
<evidence type="ECO:0000256" key="4">
    <source>
        <dbReference type="ARBA" id="ARBA00022989"/>
    </source>
</evidence>
<evidence type="ECO:0000256" key="6">
    <source>
        <dbReference type="SAM" id="Phobius"/>
    </source>
</evidence>
<dbReference type="STRING" id="1407055.NITUZ_140090"/>
<dbReference type="EMBL" id="CBTY010000006">
    <property type="protein sequence ID" value="CDI05015.1"/>
    <property type="molecule type" value="Genomic_DNA"/>
</dbReference>
<keyword evidence="4 6" id="KW-1133">Transmembrane helix</keyword>
<keyword evidence="3 6" id="KW-0812">Transmembrane</keyword>
<keyword evidence="2" id="KW-1003">Cell membrane</keyword>
<proteinExistence type="predicted"/>
<evidence type="ECO:0000256" key="5">
    <source>
        <dbReference type="ARBA" id="ARBA00023136"/>
    </source>
</evidence>
<accession>V6AR34</accession>
<feature type="transmembrane region" description="Helical" evidence="6">
    <location>
        <begin position="176"/>
        <end position="193"/>
    </location>
</feature>
<feature type="transmembrane region" description="Helical" evidence="6">
    <location>
        <begin position="87"/>
        <end position="104"/>
    </location>
</feature>
<feature type="transmembrane region" description="Helical" evidence="6">
    <location>
        <begin position="238"/>
        <end position="259"/>
    </location>
</feature>
<sequence>MVFGTFWFNWPLYGLFQNIPKLPAINANILALNPLPATKSGLRVFFKKRLLLGYIFAIMAAVLASLTHSLSKPLLDGIEPTQSMNPLVLAVLIYMVAGLFLTPVKKSDKSIRRLGAKNLALLSMIGIAEVAAMIVSFFGITETTAVNASIFINAEIIFSISIAAVLFKERLRQNEILPFGLVLLGVVAIPVGYDFYQHGMAFTNLVLGDMLIILGGLFFSISNIIAKYLSGNIDAKRITQISSFVAAGFGLVMILNFNIPFDIQLSQLPTVVAMGILDVGLATLLFIIALRTIGAIKTILIFSTATVFGMIFAHVLLGESITALNIVSIASVFIGLYWLRKRFSEEEAEKHTA</sequence>
<protein>
    <submittedName>
        <fullName evidence="8">Uncharacterized transporter MTH_841</fullName>
    </submittedName>
</protein>
<dbReference type="Proteomes" id="UP000018159">
    <property type="component" value="Unassembled WGS sequence"/>
</dbReference>
<feature type="transmembrane region" description="Helical" evidence="6">
    <location>
        <begin position="323"/>
        <end position="339"/>
    </location>
</feature>
<dbReference type="GO" id="GO:0005886">
    <property type="term" value="C:plasma membrane"/>
    <property type="evidence" value="ECO:0007669"/>
    <property type="project" value="UniProtKB-SubCell"/>
</dbReference>
<organism evidence="8 9">
    <name type="scientific">Candidatus Nitrosotenuis uzonensis</name>
    <dbReference type="NCBI Taxonomy" id="1407055"/>
    <lineage>
        <taxon>Archaea</taxon>
        <taxon>Nitrososphaerota</taxon>
        <taxon>Candidatus Nitrosotenuis</taxon>
    </lineage>
</organism>
<feature type="transmembrane region" description="Helical" evidence="6">
    <location>
        <begin position="271"/>
        <end position="290"/>
    </location>
</feature>
<dbReference type="PANTHER" id="PTHR42920">
    <property type="entry name" value="OS03G0707200 PROTEIN-RELATED"/>
    <property type="match status" value="1"/>
</dbReference>
<keyword evidence="9" id="KW-1185">Reference proteome</keyword>